<dbReference type="AlphaFoldDB" id="A0A1M5YL45"/>
<dbReference type="Proteomes" id="UP000184278">
    <property type="component" value="Unassembled WGS sequence"/>
</dbReference>
<keyword evidence="3" id="KW-1185">Reference proteome</keyword>
<reference evidence="3" key="1">
    <citation type="submission" date="2016-11" db="EMBL/GenBank/DDBJ databases">
        <authorList>
            <person name="Varghese N."/>
            <person name="Submissions S."/>
        </authorList>
    </citation>
    <scope>NUCLEOTIDE SEQUENCE [LARGE SCALE GENOMIC DNA]</scope>
    <source>
        <strain evidence="3">DSM 3071</strain>
    </source>
</reference>
<evidence type="ECO:0000313" key="3">
    <source>
        <dbReference type="Proteomes" id="UP000184278"/>
    </source>
</evidence>
<name>A0A1M5YL45_BUTFI</name>
<protein>
    <submittedName>
        <fullName evidence="2">Uncharacterized protein</fullName>
    </submittedName>
</protein>
<feature type="region of interest" description="Disordered" evidence="1">
    <location>
        <begin position="147"/>
        <end position="179"/>
    </location>
</feature>
<sequence length="225" mass="26373">MKHRKKIISNKSFAAIWDAASKAASYRELCNMAYESKHFSPAYMEKNSDIGLEELYIVLENIYKAYNMTFEEIITKAGTTNSKLRDCFCIPEKSIEAWKSGRNKCPDYIRLMILRYYHLINPGKYIYTEEYDNFLNTIPKVYEESNKNKTDNKVANKKTDRTNKKAKDEADQYNSEDDDFNDLINSLPSLSQGFDTYYENVIKNKKSSIVNKTDYLDDILKNRKK</sequence>
<dbReference type="RefSeq" id="WP_073386808.1">
    <property type="nucleotide sequence ID" value="NZ_FQXK01000012.1"/>
</dbReference>
<evidence type="ECO:0000313" key="2">
    <source>
        <dbReference type="EMBL" id="SHI12690.1"/>
    </source>
</evidence>
<evidence type="ECO:0000256" key="1">
    <source>
        <dbReference type="SAM" id="MobiDB-lite"/>
    </source>
</evidence>
<dbReference type="GeneID" id="89511800"/>
<dbReference type="EMBL" id="FQXK01000012">
    <property type="protein sequence ID" value="SHI12690.1"/>
    <property type="molecule type" value="Genomic_DNA"/>
</dbReference>
<dbReference type="OrthoDB" id="9774673at2"/>
<accession>A0A1M5YL45</accession>
<feature type="compositionally biased region" description="Basic and acidic residues" evidence="1">
    <location>
        <begin position="147"/>
        <end position="170"/>
    </location>
</feature>
<organism evidence="2 3">
    <name type="scientific">Butyrivibrio fibrisolvens DSM 3071</name>
    <dbReference type="NCBI Taxonomy" id="1121131"/>
    <lineage>
        <taxon>Bacteria</taxon>
        <taxon>Bacillati</taxon>
        <taxon>Bacillota</taxon>
        <taxon>Clostridia</taxon>
        <taxon>Lachnospirales</taxon>
        <taxon>Lachnospiraceae</taxon>
        <taxon>Butyrivibrio</taxon>
    </lineage>
</organism>
<proteinExistence type="predicted"/>
<gene>
    <name evidence="2" type="ORF">SAMN02745229_01554</name>
</gene>